<dbReference type="Proteomes" id="UP000276133">
    <property type="component" value="Unassembled WGS sequence"/>
</dbReference>
<organism evidence="1 2">
    <name type="scientific">Brachionus plicatilis</name>
    <name type="common">Marine rotifer</name>
    <name type="synonym">Brachionus muelleri</name>
    <dbReference type="NCBI Taxonomy" id="10195"/>
    <lineage>
        <taxon>Eukaryota</taxon>
        <taxon>Metazoa</taxon>
        <taxon>Spiralia</taxon>
        <taxon>Gnathifera</taxon>
        <taxon>Rotifera</taxon>
        <taxon>Eurotatoria</taxon>
        <taxon>Monogononta</taxon>
        <taxon>Pseudotrocha</taxon>
        <taxon>Ploima</taxon>
        <taxon>Brachionidae</taxon>
        <taxon>Brachionus</taxon>
    </lineage>
</organism>
<comment type="caution">
    <text evidence="1">The sequence shown here is derived from an EMBL/GenBank/DDBJ whole genome shotgun (WGS) entry which is preliminary data.</text>
</comment>
<evidence type="ECO:0000313" key="1">
    <source>
        <dbReference type="EMBL" id="RNA37973.1"/>
    </source>
</evidence>
<reference evidence="1 2" key="1">
    <citation type="journal article" date="2018" name="Sci. Rep.">
        <title>Genomic signatures of local adaptation to the degree of environmental predictability in rotifers.</title>
        <authorList>
            <person name="Franch-Gras L."/>
            <person name="Hahn C."/>
            <person name="Garcia-Roger E.M."/>
            <person name="Carmona M.J."/>
            <person name="Serra M."/>
            <person name="Gomez A."/>
        </authorList>
    </citation>
    <scope>NUCLEOTIDE SEQUENCE [LARGE SCALE GENOMIC DNA]</scope>
    <source>
        <strain evidence="1">HYR1</strain>
    </source>
</reference>
<gene>
    <name evidence="1" type="ORF">BpHYR1_034799</name>
</gene>
<sequence length="135" mass="15509">MKTTRSALHFLKLTDRRSIFIHGRNDNKSKAFISIAEQSNSEWIFLTQRRITVGRRSRPLLLHTNQHLVLLLGYFSSNHQFNAPIEAGNGHQLNNSPVRSTQNTLVVYHHNFIIGSYAVIQMSRTALNNVPHCYL</sequence>
<keyword evidence="2" id="KW-1185">Reference proteome</keyword>
<dbReference type="AlphaFoldDB" id="A0A3M7SQ82"/>
<proteinExistence type="predicted"/>
<name>A0A3M7SQ82_BRAPC</name>
<accession>A0A3M7SQ82</accession>
<evidence type="ECO:0000313" key="2">
    <source>
        <dbReference type="Proteomes" id="UP000276133"/>
    </source>
</evidence>
<protein>
    <submittedName>
        <fullName evidence="1">Uncharacterized protein</fullName>
    </submittedName>
</protein>
<dbReference type="EMBL" id="REGN01000953">
    <property type="protein sequence ID" value="RNA37973.1"/>
    <property type="molecule type" value="Genomic_DNA"/>
</dbReference>